<dbReference type="InterPro" id="IPR018948">
    <property type="entry name" value="GTP-bd_TrmE_N"/>
</dbReference>
<dbReference type="NCBIfam" id="NF003661">
    <property type="entry name" value="PRK05291.1-3"/>
    <property type="match status" value="1"/>
</dbReference>
<dbReference type="EMBL" id="MRZV01000706">
    <property type="protein sequence ID" value="PIK45545.1"/>
    <property type="molecule type" value="Genomic_DNA"/>
</dbReference>
<dbReference type="OrthoDB" id="188276at2759"/>
<dbReference type="AlphaFoldDB" id="A0A2G8KC40"/>
<dbReference type="InterPro" id="IPR004520">
    <property type="entry name" value="GTPase_MnmE"/>
</dbReference>
<dbReference type="GO" id="GO:0003924">
    <property type="term" value="F:GTPase activity"/>
    <property type="evidence" value="ECO:0007669"/>
    <property type="project" value="InterPro"/>
</dbReference>
<dbReference type="Gene3D" id="3.40.50.300">
    <property type="entry name" value="P-loop containing nucleotide triphosphate hydrolases"/>
    <property type="match status" value="1"/>
</dbReference>
<dbReference type="InterPro" id="IPR005225">
    <property type="entry name" value="Small_GTP-bd"/>
</dbReference>
<dbReference type="STRING" id="307972.A0A2G8KC40"/>
<accession>A0A2G8KC40</accession>
<dbReference type="PROSITE" id="PS51709">
    <property type="entry name" value="G_TRME"/>
    <property type="match status" value="1"/>
</dbReference>
<dbReference type="SUPFAM" id="SSF116878">
    <property type="entry name" value="TrmE connector domain"/>
    <property type="match status" value="1"/>
</dbReference>
<protein>
    <submittedName>
        <fullName evidence="8">Putative tRNA modification GTPase GTPBP3, mitochondrial</fullName>
    </submittedName>
</protein>
<organism evidence="8 9">
    <name type="scientific">Stichopus japonicus</name>
    <name type="common">Sea cucumber</name>
    <dbReference type="NCBI Taxonomy" id="307972"/>
    <lineage>
        <taxon>Eukaryota</taxon>
        <taxon>Metazoa</taxon>
        <taxon>Echinodermata</taxon>
        <taxon>Eleutherozoa</taxon>
        <taxon>Echinozoa</taxon>
        <taxon>Holothuroidea</taxon>
        <taxon>Aspidochirotacea</taxon>
        <taxon>Aspidochirotida</taxon>
        <taxon>Stichopodidae</taxon>
        <taxon>Apostichopus</taxon>
    </lineage>
</organism>
<keyword evidence="5 6" id="KW-0342">GTP-binding</keyword>
<dbReference type="SUPFAM" id="SSF52540">
    <property type="entry name" value="P-loop containing nucleoside triphosphate hydrolases"/>
    <property type="match status" value="1"/>
</dbReference>
<evidence type="ECO:0000256" key="3">
    <source>
        <dbReference type="ARBA" id="ARBA00022694"/>
    </source>
</evidence>
<dbReference type="PANTHER" id="PTHR42714">
    <property type="entry name" value="TRNA MODIFICATION GTPASE GTPBP3"/>
    <property type="match status" value="1"/>
</dbReference>
<evidence type="ECO:0000259" key="7">
    <source>
        <dbReference type="PROSITE" id="PS51709"/>
    </source>
</evidence>
<dbReference type="InterPro" id="IPR031168">
    <property type="entry name" value="G_TrmE"/>
</dbReference>
<dbReference type="GO" id="GO:0005739">
    <property type="term" value="C:mitochondrion"/>
    <property type="evidence" value="ECO:0007669"/>
    <property type="project" value="UniProtKB-SubCell"/>
</dbReference>
<keyword evidence="9" id="KW-1185">Reference proteome</keyword>
<proteinExistence type="inferred from homology"/>
<comment type="subcellular location">
    <subcellularLocation>
        <location evidence="1">Mitochondrion</location>
    </subcellularLocation>
</comment>
<sequence length="498" mass="54692">MGRSVKTIYALSSGQGPAGLAVIRASGPRCSDVLKEVTKQSHLPRPRMAVNRDIFSPLSGELLDKSIVLWFPGPNSFTGDDVCEFHVHGGLAVIQAVLRALGNCEDLYQAEPGEFTKRAFINGKLDLTEVEGLGDLVAAETETQRQQALRQMSGELGSLYGRWRNELVKVVAHVEAFIDFSEDENIEGSIVDQAMESLKKLEKSIRVHLSDNRRGERLRNGVQIAIIGEPNAGKSSLLNILCKRPAAIVTSIAGTTRDVVESAVNLGGYPVLFSDTAGIRETSDLVELEGVKRATERAQTSDMVVTVVDASTLQPLIKNSSEIDDLVTALIRQLGTLQRTMDKAGSITDEIAETTRNDTNTTSQQSMVLFNKVDLLAERERKILKEVMNYLTKDQGFYICGFSCKTLEGLDTFLEMLKGTVSKLCGDPLSGNPSLTQERHRTHLELCLAAMSKVKLDSDLVIDAEHLREALRHLGRITGHVRVEEVLDVIFKDFCIGK</sequence>
<dbReference type="CDD" id="cd04164">
    <property type="entry name" value="trmE"/>
    <property type="match status" value="1"/>
</dbReference>
<dbReference type="Pfam" id="PF12631">
    <property type="entry name" value="MnmE_helical"/>
    <property type="match status" value="1"/>
</dbReference>
<dbReference type="GO" id="GO:0002098">
    <property type="term" value="P:tRNA wobble uridine modification"/>
    <property type="evidence" value="ECO:0007669"/>
    <property type="project" value="TreeGrafter"/>
</dbReference>
<dbReference type="InterPro" id="IPR027266">
    <property type="entry name" value="TrmE/GcvT-like"/>
</dbReference>
<evidence type="ECO:0000256" key="6">
    <source>
        <dbReference type="RuleBase" id="RU003313"/>
    </source>
</evidence>
<dbReference type="PANTHER" id="PTHR42714:SF2">
    <property type="entry name" value="TRNA MODIFICATION GTPASE GTPBP3, MITOCHONDRIAL"/>
    <property type="match status" value="1"/>
</dbReference>
<reference evidence="8 9" key="1">
    <citation type="journal article" date="2017" name="PLoS Biol.">
        <title>The sea cucumber genome provides insights into morphological evolution and visceral regeneration.</title>
        <authorList>
            <person name="Zhang X."/>
            <person name="Sun L."/>
            <person name="Yuan J."/>
            <person name="Sun Y."/>
            <person name="Gao Y."/>
            <person name="Zhang L."/>
            <person name="Li S."/>
            <person name="Dai H."/>
            <person name="Hamel J.F."/>
            <person name="Liu C."/>
            <person name="Yu Y."/>
            <person name="Liu S."/>
            <person name="Lin W."/>
            <person name="Guo K."/>
            <person name="Jin S."/>
            <person name="Xu P."/>
            <person name="Storey K.B."/>
            <person name="Huan P."/>
            <person name="Zhang T."/>
            <person name="Zhou Y."/>
            <person name="Zhang J."/>
            <person name="Lin C."/>
            <person name="Li X."/>
            <person name="Xing L."/>
            <person name="Huo D."/>
            <person name="Sun M."/>
            <person name="Wang L."/>
            <person name="Mercier A."/>
            <person name="Li F."/>
            <person name="Yang H."/>
            <person name="Xiang J."/>
        </authorList>
    </citation>
    <scope>NUCLEOTIDE SEQUENCE [LARGE SCALE GENOMIC DNA]</scope>
    <source>
        <strain evidence="8">Shaxun</strain>
        <tissue evidence="8">Muscle</tissue>
    </source>
</reference>
<dbReference type="Gene3D" id="3.30.1360.120">
    <property type="entry name" value="Probable tRNA modification gtpase trme, domain 1"/>
    <property type="match status" value="1"/>
</dbReference>
<comment type="similarity">
    <text evidence="2 6">Belongs to the TRAFAC class TrmE-Era-EngA-EngB-Septin-like GTPase superfamily. TrmE GTPase family.</text>
</comment>
<evidence type="ECO:0000256" key="2">
    <source>
        <dbReference type="ARBA" id="ARBA00011043"/>
    </source>
</evidence>
<evidence type="ECO:0000256" key="4">
    <source>
        <dbReference type="ARBA" id="ARBA00022741"/>
    </source>
</evidence>
<dbReference type="Pfam" id="PF01926">
    <property type="entry name" value="MMR_HSR1"/>
    <property type="match status" value="1"/>
</dbReference>
<keyword evidence="4 6" id="KW-0547">Nucleotide-binding</keyword>
<feature type="domain" description="TrmE-type G" evidence="7">
    <location>
        <begin position="221"/>
        <end position="422"/>
    </location>
</feature>
<dbReference type="NCBIfam" id="TIGR00231">
    <property type="entry name" value="small_GTP"/>
    <property type="match status" value="1"/>
</dbReference>
<dbReference type="Proteomes" id="UP000230750">
    <property type="component" value="Unassembled WGS sequence"/>
</dbReference>
<dbReference type="Pfam" id="PF10396">
    <property type="entry name" value="TrmE_N"/>
    <property type="match status" value="1"/>
</dbReference>
<dbReference type="HAMAP" id="MF_00379">
    <property type="entry name" value="GTPase_MnmE"/>
    <property type="match status" value="1"/>
</dbReference>
<evidence type="ECO:0000256" key="5">
    <source>
        <dbReference type="ARBA" id="ARBA00023134"/>
    </source>
</evidence>
<dbReference type="NCBIfam" id="TIGR00450">
    <property type="entry name" value="mnmE_trmE_thdF"/>
    <property type="match status" value="1"/>
</dbReference>
<dbReference type="InterPro" id="IPR006073">
    <property type="entry name" value="GTP-bd"/>
</dbReference>
<evidence type="ECO:0000256" key="1">
    <source>
        <dbReference type="ARBA" id="ARBA00004173"/>
    </source>
</evidence>
<dbReference type="InterPro" id="IPR027368">
    <property type="entry name" value="MnmE_dom2"/>
</dbReference>
<dbReference type="InterPro" id="IPR025867">
    <property type="entry name" value="MnmE_helical"/>
</dbReference>
<dbReference type="GO" id="GO:0005525">
    <property type="term" value="F:GTP binding"/>
    <property type="evidence" value="ECO:0007669"/>
    <property type="project" value="UniProtKB-KW"/>
</dbReference>
<dbReference type="GO" id="GO:0030488">
    <property type="term" value="P:tRNA methylation"/>
    <property type="evidence" value="ECO:0007669"/>
    <property type="project" value="TreeGrafter"/>
</dbReference>
<comment type="caution">
    <text evidence="8">The sequence shown here is derived from an EMBL/GenBank/DDBJ whole genome shotgun (WGS) entry which is preliminary data.</text>
</comment>
<gene>
    <name evidence="8" type="ORF">BSL78_17584</name>
</gene>
<name>A0A2G8KC40_STIJA</name>
<keyword evidence="3 6" id="KW-0819">tRNA processing</keyword>
<dbReference type="Gene3D" id="1.20.120.430">
    <property type="entry name" value="tRNA modification GTPase MnmE domain 2"/>
    <property type="match status" value="1"/>
</dbReference>
<dbReference type="FunFam" id="3.30.1360.120:FF:000007">
    <property type="entry name" value="tRNA modification GTPase GTPBP3, mitochondrial"/>
    <property type="match status" value="1"/>
</dbReference>
<dbReference type="CDD" id="cd14858">
    <property type="entry name" value="TrmE_N"/>
    <property type="match status" value="1"/>
</dbReference>
<dbReference type="InterPro" id="IPR027417">
    <property type="entry name" value="P-loop_NTPase"/>
</dbReference>
<evidence type="ECO:0000313" key="9">
    <source>
        <dbReference type="Proteomes" id="UP000230750"/>
    </source>
</evidence>
<evidence type="ECO:0000313" key="8">
    <source>
        <dbReference type="EMBL" id="PIK45545.1"/>
    </source>
</evidence>